<evidence type="ECO:0000313" key="2">
    <source>
        <dbReference type="EMBL" id="CAL5972594.1"/>
    </source>
</evidence>
<reference evidence="2 3" key="2">
    <citation type="submission" date="2024-07" db="EMBL/GenBank/DDBJ databases">
        <authorList>
            <person name="Akdeniz Z."/>
        </authorList>
    </citation>
    <scope>NUCLEOTIDE SEQUENCE [LARGE SCALE GENOMIC DNA]</scope>
</reference>
<organism evidence="1">
    <name type="scientific">Hexamita inflata</name>
    <dbReference type="NCBI Taxonomy" id="28002"/>
    <lineage>
        <taxon>Eukaryota</taxon>
        <taxon>Metamonada</taxon>
        <taxon>Diplomonadida</taxon>
        <taxon>Hexamitidae</taxon>
        <taxon>Hexamitinae</taxon>
        <taxon>Hexamita</taxon>
    </lineage>
</organism>
<dbReference type="EMBL" id="CAXDID020000003">
    <property type="protein sequence ID" value="CAL5972594.1"/>
    <property type="molecule type" value="Genomic_DNA"/>
</dbReference>
<dbReference type="InterPro" id="IPR016024">
    <property type="entry name" value="ARM-type_fold"/>
</dbReference>
<evidence type="ECO:0000313" key="3">
    <source>
        <dbReference type="Proteomes" id="UP001642409"/>
    </source>
</evidence>
<name>A0AA86NWE1_9EUKA</name>
<evidence type="ECO:0000313" key="1">
    <source>
        <dbReference type="EMBL" id="CAI9927425.1"/>
    </source>
</evidence>
<comment type="caution">
    <text evidence="1">The sequence shown here is derived from an EMBL/GenBank/DDBJ whole genome shotgun (WGS) entry which is preliminary data.</text>
</comment>
<reference evidence="1" key="1">
    <citation type="submission" date="2023-06" db="EMBL/GenBank/DDBJ databases">
        <authorList>
            <person name="Kurt Z."/>
        </authorList>
    </citation>
    <scope>NUCLEOTIDE SEQUENCE</scope>
</reference>
<accession>A0AA86NWE1</accession>
<keyword evidence="3" id="KW-1185">Reference proteome</keyword>
<protein>
    <submittedName>
        <fullName evidence="1">Uncharacterized protein</fullName>
    </submittedName>
</protein>
<proteinExistence type="predicted"/>
<gene>
    <name evidence="1" type="ORF">HINF_LOCUS15070</name>
    <name evidence="2" type="ORF">HINF_LOCUS1983</name>
</gene>
<dbReference type="AlphaFoldDB" id="A0AA86NWE1"/>
<dbReference type="Proteomes" id="UP001642409">
    <property type="component" value="Unassembled WGS sequence"/>
</dbReference>
<sequence>MTSLHDLFNMFVEIKDPIEMQKLQAGIQSYSEDPNYLQMLFNTLNGDQLRSEDSKRVVMVQIKNCIKNSNIKEFQIKNQIFESLLSLLPYDSIAFQRINSEAIGYLIRIIHIETVIPLVCEIIKGDWFQKLPKYSQTILLYQAAKLRNSSIITVDMWAEAIESYIPFLLSCEFIEQVQTLKYSFTPRLHLLYFSYIPTILDTYVNRFSEFKPQMQVEILLCLYEIVKTASKIQSASLMVQNQYADAIQQLSSTFAPLVQFSLNLLQTTTNEFVLGSLFLLLKILLVHTEVDQNTLQLVYQYLVEVLQQYIRTNLLRSELEINAENNFDTQQLQEVLANVFELKIDKEKNYVEAWANLVSEIKKQQHTDPNQDVLTIWQEILQQFSDNKINGISYYINMIIISSTIYNKTHEMNVNQFITEYFSYLVNLLPNIQSLPPMIIWHSLQCGDHLACFNLTDHYEQIVQLCANIIYLLKYSRTKTEMLGMLQFLINKLATIKALSEQHSVELLDPIVQCFLAIFEFVIQMPICFPLYSQIFEVLTAVANIVSVVDAEIASNTFCENLNNFQINQRNYEQLIYLLELFCTVYSVGGAITQDGFEVIGNITASLLNNVVKNYRPENYRQFRIILDSVQSLFSNQYVANFNYAQVASQMFQSYIQFVLTHGDSYANDVLLPMLTLADYCKVMGQTDVYQLCCEGLKISDFDNLKVNFVLCLSCGVAPDFDLSLLPKVQIDYCDCSVYEYLAAITMILINLLLQGRDVNGPHFDVLIKIVPALAGYLMGQYASMFKLVLGQALSYYSEQQDLRLRCISDGIDVIDAQNNQMAEVIHDILDQYNLEGVGHTLFNVFYTCLNPSYIFKQREVEYLHSLTPKLLSQQLLQ</sequence>
<dbReference type="SUPFAM" id="SSF48371">
    <property type="entry name" value="ARM repeat"/>
    <property type="match status" value="1"/>
</dbReference>
<dbReference type="EMBL" id="CATOUU010000380">
    <property type="protein sequence ID" value="CAI9927425.1"/>
    <property type="molecule type" value="Genomic_DNA"/>
</dbReference>